<evidence type="ECO:0000313" key="4">
    <source>
        <dbReference type="EMBL" id="GAA0329231.1"/>
    </source>
</evidence>
<keyword evidence="5" id="KW-1185">Reference proteome</keyword>
<evidence type="ECO:0000259" key="3">
    <source>
        <dbReference type="Pfam" id="PF06094"/>
    </source>
</evidence>
<comment type="similarity">
    <text evidence="1 2">Belongs to the gamma-glutamylcyclotransferase family.</text>
</comment>
<gene>
    <name evidence="4" type="ORF">GCM10008967_19660</name>
</gene>
<dbReference type="InterPro" id="IPR009288">
    <property type="entry name" value="AIG2-like_dom"/>
</dbReference>
<feature type="domain" description="Gamma-glutamylcyclotransferase AIG2-like" evidence="3">
    <location>
        <begin position="5"/>
        <end position="123"/>
    </location>
</feature>
<dbReference type="Pfam" id="PF13772">
    <property type="entry name" value="AIG2_2"/>
    <property type="match status" value="1"/>
</dbReference>
<dbReference type="PANTHER" id="PTHR12510">
    <property type="entry name" value="TROPONIN C-AKIN-1 PROTEIN"/>
    <property type="match status" value="1"/>
</dbReference>
<evidence type="ECO:0000313" key="5">
    <source>
        <dbReference type="Proteomes" id="UP001500782"/>
    </source>
</evidence>
<name>A0ABN0W8X8_9BACI</name>
<dbReference type="CDD" id="cd06661">
    <property type="entry name" value="GGCT_like"/>
    <property type="match status" value="1"/>
</dbReference>
<protein>
    <recommendedName>
        <fullName evidence="2">Gamma-glutamylcyclotransferase family protein</fullName>
    </recommendedName>
</protein>
<evidence type="ECO:0000256" key="2">
    <source>
        <dbReference type="RuleBase" id="RU367036"/>
    </source>
</evidence>
<dbReference type="Gene3D" id="3.10.490.10">
    <property type="entry name" value="Gamma-glutamyl cyclotransferase-like"/>
    <property type="match status" value="2"/>
</dbReference>
<dbReference type="SUPFAM" id="SSF110857">
    <property type="entry name" value="Gamma-glutamyl cyclotransferase-like"/>
    <property type="match status" value="2"/>
</dbReference>
<dbReference type="PANTHER" id="PTHR12510:SF4">
    <property type="entry name" value="GAMMA-GLUTAMYLAMINECYCLOTRANSFERASE"/>
    <property type="match status" value="1"/>
</dbReference>
<dbReference type="EMBL" id="BAAADJ010000021">
    <property type="protein sequence ID" value="GAA0329231.1"/>
    <property type="molecule type" value="Genomic_DNA"/>
</dbReference>
<dbReference type="InterPro" id="IPR039126">
    <property type="entry name" value="GGACT"/>
</dbReference>
<dbReference type="RefSeq" id="WP_343798644.1">
    <property type="nucleotide sequence ID" value="NZ_BAAADJ010000021.1"/>
</dbReference>
<comment type="caution">
    <text evidence="4">The sequence shown here is derived from an EMBL/GenBank/DDBJ whole genome shotgun (WGS) entry which is preliminary data.</text>
</comment>
<dbReference type="InterPro" id="IPR013024">
    <property type="entry name" value="GGCT-like"/>
</dbReference>
<dbReference type="Pfam" id="PF06094">
    <property type="entry name" value="GGACT"/>
    <property type="match status" value="1"/>
</dbReference>
<dbReference type="InterPro" id="IPR036568">
    <property type="entry name" value="GGCT-like_sf"/>
</dbReference>
<sequence length="298" mass="34601">MKTFVFVYGTLRKYERNHQILESSLCKSMQARVKGHLYDTDNNYPALVTSGTNGFVYGEVYEVDEETLLKLDQLEGYKSNRTSNLFDRVPVEIYTDQEILTGVTYVAGEICELQEKIELGDWRVYQYLNQKPAKVYYYAYGSCMDQERFRLANVDSYFQNEVGAGRLHGYSMKYVIAVHDGGRADIIEDGDQMEGLLYDCPPEVIDYLFEREGVYSQLYRPTLVDITVGDNVYLSCLTFKVVHSRDEIVPPLHYAREILRGSKGKVSNEYYQRLVHQLKNLEFDLTHEDIQELVKDHC</sequence>
<reference evidence="4 5" key="1">
    <citation type="journal article" date="2019" name="Int. J. Syst. Evol. Microbiol.">
        <title>The Global Catalogue of Microorganisms (GCM) 10K type strain sequencing project: providing services to taxonomists for standard genome sequencing and annotation.</title>
        <authorList>
            <consortium name="The Broad Institute Genomics Platform"/>
            <consortium name="The Broad Institute Genome Sequencing Center for Infectious Disease"/>
            <person name="Wu L."/>
            <person name="Ma J."/>
        </authorList>
    </citation>
    <scope>NUCLEOTIDE SEQUENCE [LARGE SCALE GENOMIC DNA]</scope>
    <source>
        <strain evidence="4 5">JCM 9731</strain>
    </source>
</reference>
<accession>A0ABN0W8X8</accession>
<dbReference type="Proteomes" id="UP001500782">
    <property type="component" value="Unassembled WGS sequence"/>
</dbReference>
<proteinExistence type="inferred from homology"/>
<evidence type="ECO:0000256" key="1">
    <source>
        <dbReference type="ARBA" id="ARBA00008861"/>
    </source>
</evidence>
<organism evidence="4 5">
    <name type="scientific">Bacillus carboniphilus</name>
    <dbReference type="NCBI Taxonomy" id="86663"/>
    <lineage>
        <taxon>Bacteria</taxon>
        <taxon>Bacillati</taxon>
        <taxon>Bacillota</taxon>
        <taxon>Bacilli</taxon>
        <taxon>Bacillales</taxon>
        <taxon>Bacillaceae</taxon>
        <taxon>Bacillus</taxon>
    </lineage>
</organism>